<evidence type="ECO:0000313" key="6">
    <source>
        <dbReference type="Proteomes" id="UP000245959"/>
    </source>
</evidence>
<dbReference type="GO" id="GO:0005975">
    <property type="term" value="P:carbohydrate metabolic process"/>
    <property type="evidence" value="ECO:0007669"/>
    <property type="project" value="InterPro"/>
</dbReference>
<evidence type="ECO:0000259" key="4">
    <source>
        <dbReference type="Pfam" id="PF02449"/>
    </source>
</evidence>
<dbReference type="Pfam" id="PF02449">
    <property type="entry name" value="Glyco_hydro_42"/>
    <property type="match status" value="1"/>
</dbReference>
<feature type="domain" description="Glycoside hydrolase family 42 N-terminal" evidence="4">
    <location>
        <begin position="448"/>
        <end position="757"/>
    </location>
</feature>
<keyword evidence="3" id="KW-0732">Signal</keyword>
<dbReference type="GO" id="GO:0004565">
    <property type="term" value="F:beta-galactosidase activity"/>
    <property type="evidence" value="ECO:0007669"/>
    <property type="project" value="InterPro"/>
</dbReference>
<keyword evidence="6" id="KW-1185">Reference proteome</keyword>
<dbReference type="InterPro" id="IPR017853">
    <property type="entry name" value="GH"/>
</dbReference>
<organism evidence="5 6">
    <name type="scientific">Victivallis vadensis</name>
    <dbReference type="NCBI Taxonomy" id="172901"/>
    <lineage>
        <taxon>Bacteria</taxon>
        <taxon>Pseudomonadati</taxon>
        <taxon>Lentisphaerota</taxon>
        <taxon>Lentisphaeria</taxon>
        <taxon>Victivallales</taxon>
        <taxon>Victivallaceae</taxon>
        <taxon>Victivallis</taxon>
    </lineage>
</organism>
<dbReference type="RefSeq" id="WP_165833082.1">
    <property type="nucleotide sequence ID" value="NZ_CABMMC010000133.1"/>
</dbReference>
<keyword evidence="1" id="KW-0378">Hydrolase</keyword>
<dbReference type="Proteomes" id="UP000245959">
    <property type="component" value="Unassembled WGS sequence"/>
</dbReference>
<name>A0A2U1ARJ6_9BACT</name>
<comment type="caution">
    <text evidence="5">The sequence shown here is derived from an EMBL/GenBank/DDBJ whole genome shotgun (WGS) entry which is preliminary data.</text>
</comment>
<evidence type="ECO:0000256" key="1">
    <source>
        <dbReference type="ARBA" id="ARBA00022801"/>
    </source>
</evidence>
<dbReference type="GeneID" id="78296141"/>
<dbReference type="AlphaFoldDB" id="A0A2U1ARJ6"/>
<reference evidence="5 6" key="1">
    <citation type="submission" date="2018-04" db="EMBL/GenBank/DDBJ databases">
        <title>Genomic Encyclopedia of Type Strains, Phase IV (KMG-IV): sequencing the most valuable type-strain genomes for metagenomic binning, comparative biology and taxonomic classification.</title>
        <authorList>
            <person name="Goeker M."/>
        </authorList>
    </citation>
    <scope>NUCLEOTIDE SEQUENCE [LARGE SCALE GENOMIC DNA]</scope>
    <source>
        <strain evidence="5 6">DSM 14823</strain>
    </source>
</reference>
<feature type="signal peptide" evidence="3">
    <location>
        <begin position="1"/>
        <end position="21"/>
    </location>
</feature>
<evidence type="ECO:0000256" key="3">
    <source>
        <dbReference type="SAM" id="SignalP"/>
    </source>
</evidence>
<gene>
    <name evidence="5" type="ORF">C8D82_12334</name>
</gene>
<dbReference type="SUPFAM" id="SSF51445">
    <property type="entry name" value="(Trans)glycosidases"/>
    <property type="match status" value="1"/>
</dbReference>
<evidence type="ECO:0000256" key="2">
    <source>
        <dbReference type="ARBA" id="ARBA00023295"/>
    </source>
</evidence>
<dbReference type="Gene3D" id="3.20.20.80">
    <property type="entry name" value="Glycosidases"/>
    <property type="match status" value="1"/>
</dbReference>
<sequence length="1096" mass="121863">MNKLLQYTAGALAGIAFTASAEVVFQCGFRNPEDLKSFSAWQVEPEIRQDGVVLSVPQRVNNASLTLKLNPADIAGQRLNFSVEARGTGIAPAREPWNGGKFQSNIEAPGHHSWPSAKIKLGNFDWETLAFSADIPADVTNAQLTLGFQDSYGKLEFRNLKIETAATLLDLRRAANMGFADPVAGDGKGGWSDQGPDNDARNFKWRSPATFANVPFAVIDPAKNNGRSVLTMRAANFPAGLEEAEIPAPAGTVGNHLYLLHTLCYNVPGAVGSVEVTGNSGKRQTFEVQSGRDIGDWWNPKPLANAFPGALWPNNSGGRVGLYVSHFELDPELKGVKSLRFRSANRSMIWIIAAATVSGHRYDPPSTERVVTRADGRWQELARPATPGIVPGSALDRSFLSQENAPQDRIIVNADGLFARESAPETPVRFLTAAEAHDTIFKECATKEKTREYVRQLKLHGYNMTRLHYFDEMLMRDAKEPLQFNAEVLDRFDYYVHCLKQEGIYLNMDVMSSPVGYTPGYAWAPDPQGRSFNFDLYFDEGVRRNWAEGAKKLFTHVNPYTGKSLVDDPVLAVLTCYNEQEFAFFRNYRNWPKMAPAWRKFLQKKYGTVEQLRASWGEKLPAGVTGWDQVPLFKAEEIRDSGNRGIDIARFLTSLEQNLYRWYAAELKKIGYSGILANYDMGQEQRYHLVRQEMPAVFMHSYHAHPSAFISEGSAMPQTSSIANAGGVIRGLNSMRQYRKPLLITEHGHVFWNNYRYEQAFVTGAYAAFQNVSGLTCHAKPVSVIPAKLYQIRPFSLMFDPVIGASEFLTAFLLRRGDVRPADGRVRITLDPEELYRARTFNDGMNSAHSRLTLLTGVATEVLKPGAQPLPPETDEVVLKTSGGTAVVNNLAGFSQVVDQPGNPFDLNTFVAELKKQKLLPENNRSNPNDEVFESSTGELLMDCRRNYMSVDTPRLQGICAEAGSKAQLSDLGVDELTTRGNLAVVSVDGDRPLRQAKRLVAVYATNALNSGMEFDEKERVTLRKIGQEPTLVETGRFRLRLRHDRADRFKCFALGIDGTRRAELPVTAKDGELMLDIDTARLPGGPALYFELAEK</sequence>
<accession>A0A2U1ARJ6</accession>
<keyword evidence="2" id="KW-0326">Glycosidase</keyword>
<feature type="chain" id="PRO_5015434369" evidence="3">
    <location>
        <begin position="22"/>
        <end position="1096"/>
    </location>
</feature>
<evidence type="ECO:0000313" key="5">
    <source>
        <dbReference type="EMBL" id="PVY38981.1"/>
    </source>
</evidence>
<dbReference type="GO" id="GO:0009341">
    <property type="term" value="C:beta-galactosidase complex"/>
    <property type="evidence" value="ECO:0007669"/>
    <property type="project" value="InterPro"/>
</dbReference>
<dbReference type="EMBL" id="QEKH01000023">
    <property type="protein sequence ID" value="PVY38981.1"/>
    <property type="molecule type" value="Genomic_DNA"/>
</dbReference>
<proteinExistence type="predicted"/>
<dbReference type="InterPro" id="IPR013529">
    <property type="entry name" value="Glyco_hydro_42_N"/>
</dbReference>
<protein>
    <submittedName>
        <fullName evidence="5">Beta-galactosidase-like protein</fullName>
    </submittedName>
</protein>